<feature type="binding site" evidence="12">
    <location>
        <position position="288"/>
    </location>
    <ligand>
        <name>substrate</name>
    </ligand>
</feature>
<dbReference type="AlphaFoldDB" id="A0A6P2G6E8"/>
<feature type="binding site" evidence="10">
    <location>
        <position position="370"/>
    </location>
    <ligand>
        <name>(2R)-2-phosphoglycerate</name>
        <dbReference type="ChEBI" id="CHEBI:58289"/>
    </ligand>
</feature>
<feature type="binding site" evidence="12">
    <location>
        <position position="315"/>
    </location>
    <ligand>
        <name>substrate</name>
    </ligand>
</feature>
<dbReference type="GeneID" id="56499293"/>
<dbReference type="GO" id="GO:0004634">
    <property type="term" value="F:phosphopyruvate hydratase activity"/>
    <property type="evidence" value="ECO:0007669"/>
    <property type="project" value="UniProtKB-UniRule"/>
</dbReference>
<dbReference type="Gene3D" id="3.30.390.10">
    <property type="entry name" value="Enolase-like, N-terminal domain"/>
    <property type="match status" value="1"/>
</dbReference>
<dbReference type="PRINTS" id="PR00148">
    <property type="entry name" value="ENOLASE"/>
</dbReference>
<dbReference type="SUPFAM" id="SSF54826">
    <property type="entry name" value="Enolase N-terminal domain-like"/>
    <property type="match status" value="1"/>
</dbReference>
<keyword evidence="8 10" id="KW-0456">Lyase</keyword>
<dbReference type="SFLD" id="SFLDS00001">
    <property type="entry name" value="Enolase"/>
    <property type="match status" value="1"/>
</dbReference>
<dbReference type="Pfam" id="PF00113">
    <property type="entry name" value="Enolase_C"/>
    <property type="match status" value="1"/>
</dbReference>
<comment type="function">
    <text evidence="9 10">Catalyzes the reversible conversion of 2-phosphoglycerate (2-PG) into phosphoenolpyruvate (PEP). It is essential for the degradation of carbohydrates via glycolysis.</text>
</comment>
<gene>
    <name evidence="10 16" type="primary">eno</name>
    <name evidence="17" type="ORF">BAN20980_01263</name>
    <name evidence="16" type="ORF">JQK92_09865</name>
</gene>
<evidence type="ECO:0000256" key="8">
    <source>
        <dbReference type="ARBA" id="ARBA00023239"/>
    </source>
</evidence>
<evidence type="ECO:0000256" key="1">
    <source>
        <dbReference type="ARBA" id="ARBA00005031"/>
    </source>
</evidence>
<evidence type="ECO:0000256" key="10">
    <source>
        <dbReference type="HAMAP-Rule" id="MF_00318"/>
    </source>
</evidence>
<feature type="binding site" evidence="10">
    <location>
        <position position="166"/>
    </location>
    <ligand>
        <name>(2R)-2-phosphoglycerate</name>
        <dbReference type="ChEBI" id="CHEBI:58289"/>
    </ligand>
</feature>
<protein>
    <recommendedName>
        <fullName evidence="4 10">Enolase</fullName>
        <ecNumber evidence="3 10">4.2.1.11</ecNumber>
    </recommendedName>
    <alternativeName>
        <fullName evidence="10">2-phospho-D-glycerate hydro-lyase</fullName>
    </alternativeName>
    <alternativeName>
        <fullName evidence="10">2-phosphoglycerate dehydratase</fullName>
    </alternativeName>
</protein>
<dbReference type="GO" id="GO:0000015">
    <property type="term" value="C:phosphopyruvate hydratase complex"/>
    <property type="evidence" value="ECO:0007669"/>
    <property type="project" value="InterPro"/>
</dbReference>
<feature type="binding site" evidence="12">
    <location>
        <position position="167"/>
    </location>
    <ligand>
        <name>substrate</name>
    </ligand>
</feature>
<feature type="active site" description="Proton acceptor" evidence="10 11">
    <location>
        <position position="340"/>
    </location>
</feature>
<comment type="catalytic activity">
    <reaction evidence="10">
        <text>(2R)-2-phosphoglycerate = phosphoenolpyruvate + H2O</text>
        <dbReference type="Rhea" id="RHEA:10164"/>
        <dbReference type="ChEBI" id="CHEBI:15377"/>
        <dbReference type="ChEBI" id="CHEBI:58289"/>
        <dbReference type="ChEBI" id="CHEBI:58702"/>
        <dbReference type="EC" id="4.2.1.11"/>
    </reaction>
</comment>
<evidence type="ECO:0000313" key="16">
    <source>
        <dbReference type="EMBL" id="MBM2766729.1"/>
    </source>
</evidence>
<evidence type="ECO:0000256" key="4">
    <source>
        <dbReference type="ARBA" id="ARBA00017068"/>
    </source>
</evidence>
<dbReference type="Pfam" id="PF03952">
    <property type="entry name" value="Enolase_N"/>
    <property type="match status" value="1"/>
</dbReference>
<feature type="binding site" evidence="10">
    <location>
        <position position="340"/>
    </location>
    <ligand>
        <name>(2R)-2-phosphoglycerate</name>
        <dbReference type="ChEBI" id="CHEBI:58289"/>
    </ligand>
</feature>
<feature type="binding site" evidence="10 13">
    <location>
        <position position="245"/>
    </location>
    <ligand>
        <name>Mg(2+)</name>
        <dbReference type="ChEBI" id="CHEBI:18420"/>
    </ligand>
</feature>
<dbReference type="SFLD" id="SFLDF00002">
    <property type="entry name" value="enolase"/>
    <property type="match status" value="1"/>
</dbReference>
<dbReference type="SUPFAM" id="SSF51604">
    <property type="entry name" value="Enolase C-terminal domain-like"/>
    <property type="match status" value="1"/>
</dbReference>
<dbReference type="PANTHER" id="PTHR11902:SF1">
    <property type="entry name" value="ENOLASE"/>
    <property type="match status" value="1"/>
</dbReference>
<evidence type="ECO:0000256" key="6">
    <source>
        <dbReference type="ARBA" id="ARBA00022842"/>
    </source>
</evidence>
<comment type="cofactor">
    <cofactor evidence="13">
        <name>Mg(2+)</name>
        <dbReference type="ChEBI" id="CHEBI:18420"/>
    </cofactor>
    <text evidence="13">Mg(2+) is required for catalysis and for stabilizing the dimer.</text>
</comment>
<dbReference type="CDD" id="cd03313">
    <property type="entry name" value="enolase"/>
    <property type="match status" value="1"/>
</dbReference>
<dbReference type="PIRSF" id="PIRSF001400">
    <property type="entry name" value="Enolase"/>
    <property type="match status" value="1"/>
</dbReference>
<feature type="binding site" evidence="10 13">
    <location>
        <position position="315"/>
    </location>
    <ligand>
        <name>Mg(2+)</name>
        <dbReference type="ChEBI" id="CHEBI:18420"/>
    </ligand>
</feature>
<keyword evidence="6 10" id="KW-0460">Magnesium</keyword>
<evidence type="ECO:0000313" key="19">
    <source>
        <dbReference type="Proteomes" id="UP000755577"/>
    </source>
</evidence>
<dbReference type="InterPro" id="IPR029017">
    <property type="entry name" value="Enolase-like_N"/>
</dbReference>
<evidence type="ECO:0000256" key="3">
    <source>
        <dbReference type="ARBA" id="ARBA00012058"/>
    </source>
</evidence>
<dbReference type="SFLD" id="SFLDG00178">
    <property type="entry name" value="enolase"/>
    <property type="match status" value="1"/>
</dbReference>
<name>A0A6P2G6E8_9BURK</name>
<organism evidence="17 18">
    <name type="scientific">Burkholderia anthina</name>
    <dbReference type="NCBI Taxonomy" id="179879"/>
    <lineage>
        <taxon>Bacteria</taxon>
        <taxon>Pseudomonadati</taxon>
        <taxon>Pseudomonadota</taxon>
        <taxon>Betaproteobacteria</taxon>
        <taxon>Burkholderiales</taxon>
        <taxon>Burkholderiaceae</taxon>
        <taxon>Burkholderia</taxon>
        <taxon>Burkholderia cepacia complex</taxon>
    </lineage>
</organism>
<feature type="active site" description="Proton donor" evidence="10 11">
    <location>
        <position position="208"/>
    </location>
</feature>
<keyword evidence="19" id="KW-1185">Reference proteome</keyword>
<reference evidence="17 18" key="1">
    <citation type="submission" date="2019-09" db="EMBL/GenBank/DDBJ databases">
        <authorList>
            <person name="Depoorter E."/>
        </authorList>
    </citation>
    <scope>NUCLEOTIDE SEQUENCE [LARGE SCALE GENOMIC DNA]</scope>
    <source>
        <strain evidence="17">LMG 20980</strain>
    </source>
</reference>
<dbReference type="InterPro" id="IPR020809">
    <property type="entry name" value="Enolase_CS"/>
</dbReference>
<dbReference type="HAMAP" id="MF_00318">
    <property type="entry name" value="Enolase"/>
    <property type="match status" value="1"/>
</dbReference>
<comment type="similarity">
    <text evidence="2 10">Belongs to the enolase family.</text>
</comment>
<dbReference type="EMBL" id="CABVLY010000003">
    <property type="protein sequence ID" value="VVU48564.1"/>
    <property type="molecule type" value="Genomic_DNA"/>
</dbReference>
<feature type="binding site" evidence="12">
    <location>
        <position position="158"/>
    </location>
    <ligand>
        <name>substrate</name>
    </ligand>
</feature>
<evidence type="ECO:0000259" key="14">
    <source>
        <dbReference type="SMART" id="SM01192"/>
    </source>
</evidence>
<dbReference type="InterPro" id="IPR020811">
    <property type="entry name" value="Enolase_N"/>
</dbReference>
<keyword evidence="7 10" id="KW-0324">Glycolysis</keyword>
<dbReference type="Proteomes" id="UP000494201">
    <property type="component" value="Unassembled WGS sequence"/>
</dbReference>
<feature type="binding site" evidence="10">
    <location>
        <position position="369"/>
    </location>
    <ligand>
        <name>(2R)-2-phosphoglycerate</name>
        <dbReference type="ChEBI" id="CHEBI:58289"/>
    </ligand>
</feature>
<feature type="binding site" evidence="10">
    <location>
        <position position="391"/>
    </location>
    <ligand>
        <name>(2R)-2-phosphoglycerate</name>
        <dbReference type="ChEBI" id="CHEBI:58289"/>
    </ligand>
</feature>
<dbReference type="EMBL" id="JAFCIQ010000005">
    <property type="protein sequence ID" value="MBM2766729.1"/>
    <property type="molecule type" value="Genomic_DNA"/>
</dbReference>
<dbReference type="GO" id="GO:0000287">
    <property type="term" value="F:magnesium ion binding"/>
    <property type="evidence" value="ECO:0007669"/>
    <property type="project" value="UniProtKB-UniRule"/>
</dbReference>
<dbReference type="InterPro" id="IPR020810">
    <property type="entry name" value="Enolase_C"/>
</dbReference>
<dbReference type="GO" id="GO:0006096">
    <property type="term" value="P:glycolytic process"/>
    <property type="evidence" value="ECO:0007669"/>
    <property type="project" value="UniProtKB-UniRule"/>
</dbReference>
<proteinExistence type="inferred from homology"/>
<comment type="cofactor">
    <cofactor evidence="10">
        <name>Mg(2+)</name>
        <dbReference type="ChEBI" id="CHEBI:18420"/>
    </cofactor>
    <text evidence="10">Binds a second Mg(2+) ion via substrate during catalysis.</text>
</comment>
<keyword evidence="10 13" id="KW-0479">Metal-binding</keyword>
<dbReference type="InterPro" id="IPR036849">
    <property type="entry name" value="Enolase-like_C_sf"/>
</dbReference>
<accession>A0A6P2G6E8</accession>
<evidence type="ECO:0000256" key="13">
    <source>
        <dbReference type="PIRSR" id="PIRSR001400-3"/>
    </source>
</evidence>
<dbReference type="Proteomes" id="UP000755577">
    <property type="component" value="Unassembled WGS sequence"/>
</dbReference>
<dbReference type="UniPathway" id="UPA00109">
    <property type="reaction ID" value="UER00187"/>
</dbReference>
<feature type="domain" description="Enolase N-terminal" evidence="15">
    <location>
        <begin position="7"/>
        <end position="137"/>
    </location>
</feature>
<evidence type="ECO:0000313" key="18">
    <source>
        <dbReference type="Proteomes" id="UP000494201"/>
    </source>
</evidence>
<evidence type="ECO:0000313" key="17">
    <source>
        <dbReference type="EMBL" id="VVU48564.1"/>
    </source>
</evidence>
<evidence type="ECO:0000259" key="15">
    <source>
        <dbReference type="SMART" id="SM01193"/>
    </source>
</evidence>
<feature type="domain" description="Enolase C-terminal TIM barrel" evidence="14">
    <location>
        <begin position="142"/>
        <end position="428"/>
    </location>
</feature>
<dbReference type="RefSeq" id="WP_174925491.1">
    <property type="nucleotide sequence ID" value="NZ_CABVLY010000003.1"/>
</dbReference>
<keyword evidence="5 10" id="KW-0964">Secreted</keyword>
<evidence type="ECO:0000256" key="9">
    <source>
        <dbReference type="ARBA" id="ARBA00045763"/>
    </source>
</evidence>
<dbReference type="SMART" id="SM01192">
    <property type="entry name" value="Enolase_C"/>
    <property type="match status" value="1"/>
</dbReference>
<evidence type="ECO:0000256" key="11">
    <source>
        <dbReference type="PIRSR" id="PIRSR001400-1"/>
    </source>
</evidence>
<dbReference type="NCBIfam" id="TIGR01060">
    <property type="entry name" value="eno"/>
    <property type="match status" value="1"/>
</dbReference>
<reference evidence="16 19" key="2">
    <citation type="submission" date="2021-02" db="EMBL/GenBank/DDBJ databases">
        <title>Draft genome of the type strains Burkholderia anthina DSM16086.</title>
        <authorList>
            <person name="Hertel R."/>
            <person name="Meissner J."/>
            <person name="Poehlein A."/>
            <person name="Daniel R."/>
            <person name="Commichau F.M."/>
        </authorList>
    </citation>
    <scope>NUCLEOTIDE SEQUENCE [LARGE SCALE GENOMIC DNA]</scope>
    <source>
        <strain evidence="16 19">DSM 16086</strain>
    </source>
</reference>
<feature type="binding site" evidence="12">
    <location>
        <begin position="367"/>
        <end position="370"/>
    </location>
    <ligand>
        <name>substrate</name>
    </ligand>
</feature>
<comment type="subcellular location">
    <subcellularLocation>
        <location evidence="10">Cytoplasm</location>
    </subcellularLocation>
    <subcellularLocation>
        <location evidence="10">Secreted</location>
    </subcellularLocation>
    <subcellularLocation>
        <location evidence="10">Cell surface</location>
    </subcellularLocation>
    <text evidence="10">Fractions of enolase are present in both the cytoplasm and on the cell surface.</text>
</comment>
<dbReference type="SMART" id="SM01193">
    <property type="entry name" value="Enolase_N"/>
    <property type="match status" value="1"/>
</dbReference>
<evidence type="ECO:0000256" key="12">
    <source>
        <dbReference type="PIRSR" id="PIRSR001400-2"/>
    </source>
</evidence>
<dbReference type="Gene3D" id="3.20.20.120">
    <property type="entry name" value="Enolase-like C-terminal domain"/>
    <property type="match status" value="1"/>
</dbReference>
<evidence type="ECO:0000256" key="5">
    <source>
        <dbReference type="ARBA" id="ARBA00022525"/>
    </source>
</evidence>
<dbReference type="PANTHER" id="PTHR11902">
    <property type="entry name" value="ENOLASE"/>
    <property type="match status" value="1"/>
</dbReference>
<feature type="binding site" evidence="10 13">
    <location>
        <position position="288"/>
    </location>
    <ligand>
        <name>Mg(2+)</name>
        <dbReference type="ChEBI" id="CHEBI:18420"/>
    </ligand>
</feature>
<dbReference type="InterPro" id="IPR000941">
    <property type="entry name" value="Enolase"/>
</dbReference>
<dbReference type="GO" id="GO:0005576">
    <property type="term" value="C:extracellular region"/>
    <property type="evidence" value="ECO:0007669"/>
    <property type="project" value="UniProtKB-SubCell"/>
</dbReference>
<evidence type="ECO:0000256" key="7">
    <source>
        <dbReference type="ARBA" id="ARBA00023152"/>
    </source>
</evidence>
<evidence type="ECO:0000256" key="2">
    <source>
        <dbReference type="ARBA" id="ARBA00009604"/>
    </source>
</evidence>
<dbReference type="GO" id="GO:0009986">
    <property type="term" value="C:cell surface"/>
    <property type="evidence" value="ECO:0007669"/>
    <property type="project" value="UniProtKB-SubCell"/>
</dbReference>
<feature type="binding site" evidence="12">
    <location>
        <position position="391"/>
    </location>
    <ligand>
        <name>substrate</name>
    </ligand>
</feature>
<dbReference type="EC" id="4.2.1.11" evidence="3 10"/>
<keyword evidence="10" id="KW-0963">Cytoplasm</keyword>
<sequence length="444" mass="47617">MEVQVSIAHVTADEVLDSRGNPTVEATVILSDGSRASATVPSGASTGQSEARELRDCDTSRYGGRGVQQVVRNVCGPVANVLRGIVADDQWRIDAMLAGLDGTEFKSNLGANTLLGVSIACARVAAKSCGLPLFRYLGGESAHVLPVPMLNILNGGLHARGGPDIQEFMIVPLGAPTVREALRAAVETYHALRAVLTDWNASTNLGDEGGYVPRLASNEFALDAITTAIERAGYKPGYDIALALDFAASSLRRDGVYHLPLDGLALTSADMIDYCSRLLDRYPIVSIEDPLADDDWHGYQALTARLGHRVQIVGDDLFVSNRAFLLRGMREHCCNGVLIKPNQVGTITETLDTARMAIMSGYATPVSHRSGETEDTSIADLAVALNCGQIKAGAPARGERVAKYNRLLEIERMLGSRAAYRGKDAFPRWRDGRQREADGVADLA</sequence>
<dbReference type="PROSITE" id="PS00164">
    <property type="entry name" value="ENOLASE"/>
    <property type="match status" value="1"/>
</dbReference>
<comment type="pathway">
    <text evidence="1 10">Carbohydrate degradation; glycolysis; pyruvate from D-glyceraldehyde 3-phosphate: step 4/5.</text>
</comment>